<proteinExistence type="predicted"/>
<dbReference type="EMBL" id="BMVU01000052">
    <property type="protein sequence ID" value="GGY04076.1"/>
    <property type="molecule type" value="Genomic_DNA"/>
</dbReference>
<keyword evidence="1" id="KW-0732">Signal</keyword>
<reference evidence="2" key="1">
    <citation type="journal article" date="2014" name="Int. J. Syst. Evol. Microbiol.">
        <title>Complete genome sequence of Corynebacterium casei LMG S-19264T (=DSM 44701T), isolated from a smear-ripened cheese.</title>
        <authorList>
            <consortium name="US DOE Joint Genome Institute (JGI-PGF)"/>
            <person name="Walter F."/>
            <person name="Albersmeier A."/>
            <person name="Kalinowski J."/>
            <person name="Ruckert C."/>
        </authorList>
    </citation>
    <scope>NUCLEOTIDE SEQUENCE</scope>
    <source>
        <strain evidence="2">JCM 4790</strain>
    </source>
</reference>
<gene>
    <name evidence="2" type="ORF">GCM10010358_67030</name>
</gene>
<sequence length="292" mass="29593">MDGHATDRTRPHLLTRRLATLTGALILAAAGTALADAAPDIDAGHCQAIRFCVGVGVGGGTGPHGGQTAASGTGGGDSTVKCTLTKVDPKPPADHPAWNGADPDKSDLYFRACTDGGTANPDGFVVVGEGEDVPQVNPRELAQRAVDSMTLLGPDIASPRPAGRYTVGVPMWLWVNQSATTYGPNTASASAGGVTVTATAKVSKIVWEMGDGATVTCTGPGTPYSAAAGMKESPTCGRRYTASSAGATGGKYAVRATSTWTIDWQGGGAAGQLTEVRQSEVQVAVGELQVVR</sequence>
<feature type="signal peptide" evidence="1">
    <location>
        <begin position="1"/>
        <end position="35"/>
    </location>
</feature>
<keyword evidence="3" id="KW-1185">Reference proteome</keyword>
<dbReference type="AlphaFoldDB" id="A0A918NX52"/>
<reference evidence="2" key="2">
    <citation type="submission" date="2020-09" db="EMBL/GenBank/DDBJ databases">
        <authorList>
            <person name="Sun Q."/>
            <person name="Ohkuma M."/>
        </authorList>
    </citation>
    <scope>NUCLEOTIDE SEQUENCE</scope>
    <source>
        <strain evidence="2">JCM 4790</strain>
    </source>
</reference>
<evidence type="ECO:0000313" key="3">
    <source>
        <dbReference type="Proteomes" id="UP000619244"/>
    </source>
</evidence>
<feature type="chain" id="PRO_5038047540" evidence="1">
    <location>
        <begin position="36"/>
        <end position="292"/>
    </location>
</feature>
<protein>
    <submittedName>
        <fullName evidence="2">ATP/GTP-binding protein</fullName>
    </submittedName>
</protein>
<name>A0A918NX52_9ACTN</name>
<evidence type="ECO:0000256" key="1">
    <source>
        <dbReference type="SAM" id="SignalP"/>
    </source>
</evidence>
<dbReference type="Proteomes" id="UP000619244">
    <property type="component" value="Unassembled WGS sequence"/>
</dbReference>
<accession>A0A918NX52</accession>
<evidence type="ECO:0000313" key="2">
    <source>
        <dbReference type="EMBL" id="GGY04076.1"/>
    </source>
</evidence>
<comment type="caution">
    <text evidence="2">The sequence shown here is derived from an EMBL/GenBank/DDBJ whole genome shotgun (WGS) entry which is preliminary data.</text>
</comment>
<organism evidence="2 3">
    <name type="scientific">Streptomyces minutiscleroticus</name>
    <dbReference type="NCBI Taxonomy" id="68238"/>
    <lineage>
        <taxon>Bacteria</taxon>
        <taxon>Bacillati</taxon>
        <taxon>Actinomycetota</taxon>
        <taxon>Actinomycetes</taxon>
        <taxon>Kitasatosporales</taxon>
        <taxon>Streptomycetaceae</taxon>
        <taxon>Streptomyces</taxon>
    </lineage>
</organism>